<accession>A0A498SLJ6</accession>
<dbReference type="EC" id="2.3.1.254" evidence="5"/>
<dbReference type="STRING" id="6277.A0A498SLJ6"/>
<dbReference type="Gene3D" id="3.40.630.30">
    <property type="match status" value="1"/>
</dbReference>
<keyword evidence="2" id="KW-0012">Acyltransferase</keyword>
<comment type="catalytic activity">
    <reaction evidence="16">
        <text>N-terminal L-methionyl-L-glutamyl-[protein] + acetyl-CoA = N-terminal N(alpha)-acetyl-L-methionyl-L-glutamyl-[protein] + CoA + H(+)</text>
        <dbReference type="Rhea" id="RHEA:50488"/>
        <dbReference type="Rhea" id="RHEA-COMP:12696"/>
        <dbReference type="Rhea" id="RHEA-COMP:12697"/>
        <dbReference type="ChEBI" id="CHEBI:15378"/>
        <dbReference type="ChEBI" id="CHEBI:57287"/>
        <dbReference type="ChEBI" id="CHEBI:57288"/>
        <dbReference type="ChEBI" id="CHEBI:133359"/>
        <dbReference type="ChEBI" id="CHEBI:133360"/>
        <dbReference type="EC" id="2.3.1.254"/>
    </reaction>
</comment>
<dbReference type="CDD" id="cd04301">
    <property type="entry name" value="NAT_SF"/>
    <property type="match status" value="1"/>
</dbReference>
<evidence type="ECO:0000256" key="12">
    <source>
        <dbReference type="ARBA" id="ARBA00046112"/>
    </source>
</evidence>
<evidence type="ECO:0000256" key="13">
    <source>
        <dbReference type="ARBA" id="ARBA00047385"/>
    </source>
</evidence>
<sequence length="199" mass="23542">MTTIRPFDVFDLFRFNNTNLDPLTETYGFTFYLQYLINHGEYFQVCEHPNGEIMGYGNWACQKVTVRQYWVYYDMIGYDIMGKAEGEHEYWHGHVTAVTVAPTYRRLHLAARMMHALEEISEMKKCYFVDLFVRVSNSVAINMYKSLGYVVYRRIIDYYSGENDEDAYDMRKALSRDPEKKSMISLKQPVTCDEIDLKD</sequence>
<feature type="domain" description="N-acetyltransferase" evidence="17">
    <location>
        <begin position="2"/>
        <end position="175"/>
    </location>
</feature>
<evidence type="ECO:0000256" key="11">
    <source>
        <dbReference type="ARBA" id="ARBA00042743"/>
    </source>
</evidence>
<evidence type="ECO:0000256" key="4">
    <source>
        <dbReference type="ARBA" id="ARBA00038748"/>
    </source>
</evidence>
<dbReference type="PROSITE" id="PS51186">
    <property type="entry name" value="GNAT"/>
    <property type="match status" value="1"/>
</dbReference>
<name>A0A498SLJ6_ACAVI</name>
<comment type="function">
    <text evidence="12">Catalytic subunit of the NatB complex which catalyzes acetylation of the N-terminal methionine residues of peptides beginning with Met-Asp, Met-Glu, Met-Asn and Met-Gln. Proteins with cell cycle functions are overrepresented in the pool of NatB substrates. Required for maintaining the structure and function of actomyosin fibers and for proper cellular migration.</text>
</comment>
<evidence type="ECO:0000256" key="3">
    <source>
        <dbReference type="ARBA" id="ARBA00025786"/>
    </source>
</evidence>
<evidence type="ECO:0000256" key="7">
    <source>
        <dbReference type="ARBA" id="ARBA00041220"/>
    </source>
</evidence>
<comment type="catalytic activity">
    <reaction evidence="14">
        <text>N-terminal L-methionyl-L-asparaginyl-[protein] + acetyl-CoA = N-terminal N(alpha)-acetyl-L-methionyl-L-asparaginyl-[protein] + CoA + H(+)</text>
        <dbReference type="Rhea" id="RHEA:50484"/>
        <dbReference type="Rhea" id="RHEA-COMP:12694"/>
        <dbReference type="Rhea" id="RHEA-COMP:12695"/>
        <dbReference type="ChEBI" id="CHEBI:15378"/>
        <dbReference type="ChEBI" id="CHEBI:57287"/>
        <dbReference type="ChEBI" id="CHEBI:57288"/>
        <dbReference type="ChEBI" id="CHEBI:133356"/>
        <dbReference type="ChEBI" id="CHEBI:133358"/>
        <dbReference type="EC" id="2.3.1.254"/>
    </reaction>
</comment>
<comment type="catalytic activity">
    <reaction evidence="15">
        <text>N-terminal L-methionyl-L-glutaminyl-[protein] + acetyl-CoA = N-terminal N(alpha)-acetyl-L-methionyl-L-glutaminyl-[protein] + CoA + H(+)</text>
        <dbReference type="Rhea" id="RHEA:50492"/>
        <dbReference type="Rhea" id="RHEA-COMP:12698"/>
        <dbReference type="Rhea" id="RHEA-COMP:12699"/>
        <dbReference type="ChEBI" id="CHEBI:15378"/>
        <dbReference type="ChEBI" id="CHEBI:57287"/>
        <dbReference type="ChEBI" id="CHEBI:57288"/>
        <dbReference type="ChEBI" id="CHEBI:133361"/>
        <dbReference type="ChEBI" id="CHEBI:133362"/>
        <dbReference type="EC" id="2.3.1.254"/>
    </reaction>
</comment>
<dbReference type="SUPFAM" id="SSF55729">
    <property type="entry name" value="Acyl-CoA N-acyltransferases (Nat)"/>
    <property type="match status" value="1"/>
</dbReference>
<dbReference type="Pfam" id="PF00583">
    <property type="entry name" value="Acetyltransf_1"/>
    <property type="match status" value="1"/>
</dbReference>
<evidence type="ECO:0000313" key="19">
    <source>
        <dbReference type="Proteomes" id="UP000276991"/>
    </source>
</evidence>
<dbReference type="Proteomes" id="UP000276991">
    <property type="component" value="Unassembled WGS sequence"/>
</dbReference>
<evidence type="ECO:0000256" key="1">
    <source>
        <dbReference type="ARBA" id="ARBA00022679"/>
    </source>
</evidence>
<evidence type="ECO:0000256" key="10">
    <source>
        <dbReference type="ARBA" id="ARBA00042723"/>
    </source>
</evidence>
<evidence type="ECO:0000256" key="9">
    <source>
        <dbReference type="ARBA" id="ARBA00042702"/>
    </source>
</evidence>
<reference evidence="18 19" key="1">
    <citation type="submission" date="2018-08" db="EMBL/GenBank/DDBJ databases">
        <authorList>
            <person name="Laetsch R D."/>
            <person name="Stevens L."/>
            <person name="Kumar S."/>
            <person name="Blaxter L. M."/>
        </authorList>
    </citation>
    <scope>NUCLEOTIDE SEQUENCE [LARGE SCALE GENOMIC DNA]</scope>
</reference>
<evidence type="ECO:0000256" key="6">
    <source>
        <dbReference type="ARBA" id="ARBA00039529"/>
    </source>
</evidence>
<evidence type="ECO:0000259" key="17">
    <source>
        <dbReference type="PROSITE" id="PS51186"/>
    </source>
</evidence>
<keyword evidence="19" id="KW-1185">Reference proteome</keyword>
<dbReference type="InterPro" id="IPR051646">
    <property type="entry name" value="NatB_acetyltransferase_subunit"/>
</dbReference>
<dbReference type="OrthoDB" id="10264728at2759"/>
<dbReference type="GO" id="GO:0031416">
    <property type="term" value="C:NatB complex"/>
    <property type="evidence" value="ECO:0007669"/>
    <property type="project" value="TreeGrafter"/>
</dbReference>
<organism evidence="18 19">
    <name type="scientific">Acanthocheilonema viteae</name>
    <name type="common">Filarial nematode worm</name>
    <name type="synonym">Dipetalonema viteae</name>
    <dbReference type="NCBI Taxonomy" id="6277"/>
    <lineage>
        <taxon>Eukaryota</taxon>
        <taxon>Metazoa</taxon>
        <taxon>Ecdysozoa</taxon>
        <taxon>Nematoda</taxon>
        <taxon>Chromadorea</taxon>
        <taxon>Rhabditida</taxon>
        <taxon>Spirurina</taxon>
        <taxon>Spiruromorpha</taxon>
        <taxon>Filarioidea</taxon>
        <taxon>Onchocercidae</taxon>
        <taxon>Acanthocheilonema</taxon>
    </lineage>
</organism>
<evidence type="ECO:0000256" key="16">
    <source>
        <dbReference type="ARBA" id="ARBA00048890"/>
    </source>
</evidence>
<gene>
    <name evidence="18" type="ORF">NAV_LOCUS7548</name>
</gene>
<protein>
    <recommendedName>
        <fullName evidence="6">N-alpha-acetyltransferase 20</fullName>
        <ecNumber evidence="5">2.3.1.254</ecNumber>
    </recommendedName>
    <alternativeName>
        <fullName evidence="10">Methionine N-acetyltransferase</fullName>
    </alternativeName>
    <alternativeName>
        <fullName evidence="7">N-acetyltransferase 5</fullName>
    </alternativeName>
    <alternativeName>
        <fullName evidence="11">N-terminal acetyltransferase B complex catalytic subunit NAA20</fullName>
    </alternativeName>
    <alternativeName>
        <fullName evidence="9">N-terminal acetyltransferase B complex catalytic subunit NAT5</fullName>
    </alternativeName>
    <alternativeName>
        <fullName evidence="8">NatB catalytic subunit</fullName>
    </alternativeName>
</protein>
<evidence type="ECO:0000256" key="15">
    <source>
        <dbReference type="ARBA" id="ARBA00048177"/>
    </source>
</evidence>
<dbReference type="InterPro" id="IPR016181">
    <property type="entry name" value="Acyl_CoA_acyltransferase"/>
</dbReference>
<proteinExistence type="inferred from homology"/>
<evidence type="ECO:0000256" key="5">
    <source>
        <dbReference type="ARBA" id="ARBA00039120"/>
    </source>
</evidence>
<dbReference type="EMBL" id="UPTC01001911">
    <property type="protein sequence ID" value="VBB32757.1"/>
    <property type="molecule type" value="Genomic_DNA"/>
</dbReference>
<comment type="subunit">
    <text evidence="4">Component of the N-terminal acetyltransferase B (NatB) complex which is composed of NAA20 and NAA25.</text>
</comment>
<comment type="catalytic activity">
    <reaction evidence="13">
        <text>N-terminal L-methionyl-L-aspartyl-[protein] + acetyl-CoA = N-terminal N(alpha)-acetyl-L-methionyl-L-aspartyl-[protein] + CoA + H(+)</text>
        <dbReference type="Rhea" id="RHEA:50480"/>
        <dbReference type="Rhea" id="RHEA-COMP:12692"/>
        <dbReference type="Rhea" id="RHEA-COMP:12693"/>
        <dbReference type="ChEBI" id="CHEBI:15378"/>
        <dbReference type="ChEBI" id="CHEBI:57287"/>
        <dbReference type="ChEBI" id="CHEBI:57288"/>
        <dbReference type="ChEBI" id="CHEBI:133045"/>
        <dbReference type="ChEBI" id="CHEBI:133063"/>
        <dbReference type="EC" id="2.3.1.254"/>
    </reaction>
</comment>
<dbReference type="PANTHER" id="PTHR45910:SF1">
    <property type="entry name" value="N-ALPHA-ACETYLTRANSFERASE 20"/>
    <property type="match status" value="1"/>
</dbReference>
<dbReference type="InterPro" id="IPR000182">
    <property type="entry name" value="GNAT_dom"/>
</dbReference>
<comment type="similarity">
    <text evidence="3">Belongs to the acetyltransferase family. ARD1 subfamily.</text>
</comment>
<evidence type="ECO:0000256" key="2">
    <source>
        <dbReference type="ARBA" id="ARBA00023315"/>
    </source>
</evidence>
<evidence type="ECO:0000256" key="8">
    <source>
        <dbReference type="ARBA" id="ARBA00042295"/>
    </source>
</evidence>
<evidence type="ECO:0000256" key="14">
    <source>
        <dbReference type="ARBA" id="ARBA00047402"/>
    </source>
</evidence>
<dbReference type="PANTHER" id="PTHR45910">
    <property type="entry name" value="N-ALPHA-ACETYLTRANSFERASE 20"/>
    <property type="match status" value="1"/>
</dbReference>
<dbReference type="AlphaFoldDB" id="A0A498SLJ6"/>
<evidence type="ECO:0000313" key="18">
    <source>
        <dbReference type="EMBL" id="VBB32757.1"/>
    </source>
</evidence>
<keyword evidence="1" id="KW-0808">Transferase</keyword>
<dbReference type="GO" id="GO:0120518">
    <property type="term" value="F:protein N-terminal-methionine acetyltransferase activity"/>
    <property type="evidence" value="ECO:0007669"/>
    <property type="project" value="UniProtKB-EC"/>
</dbReference>